<dbReference type="Proteomes" id="UP001555786">
    <property type="component" value="Unassembled WGS sequence"/>
</dbReference>
<organism evidence="3 4">
    <name type="scientific">Labrys neptuniae</name>
    <dbReference type="NCBI Taxonomy" id="376174"/>
    <lineage>
        <taxon>Bacteria</taxon>
        <taxon>Pseudomonadati</taxon>
        <taxon>Pseudomonadota</taxon>
        <taxon>Alphaproteobacteria</taxon>
        <taxon>Hyphomicrobiales</taxon>
        <taxon>Xanthobacteraceae</taxon>
        <taxon>Labrys</taxon>
    </lineage>
</organism>
<name>A0ABV3PPP4_9HYPH</name>
<evidence type="ECO:0000313" key="3">
    <source>
        <dbReference type="EMBL" id="MEW9307148.1"/>
    </source>
</evidence>
<keyword evidence="2" id="KW-0812">Transmembrane</keyword>
<protein>
    <submittedName>
        <fullName evidence="3">Uncharacterized protein</fullName>
    </submittedName>
</protein>
<keyword evidence="4" id="KW-1185">Reference proteome</keyword>
<evidence type="ECO:0000256" key="2">
    <source>
        <dbReference type="SAM" id="Phobius"/>
    </source>
</evidence>
<reference evidence="3 4" key="1">
    <citation type="submission" date="2024-07" db="EMBL/GenBank/DDBJ databases">
        <title>Description of Labrys sedimenti sp. nov., isolated from a diclofenac-degrading enrichment culture.</title>
        <authorList>
            <person name="Tancsics A."/>
            <person name="Csepanyi A."/>
        </authorList>
    </citation>
    <scope>NUCLEOTIDE SEQUENCE [LARGE SCALE GENOMIC DNA]</scope>
    <source>
        <strain evidence="3 4">LMG 23578</strain>
    </source>
</reference>
<dbReference type="RefSeq" id="WP_367624675.1">
    <property type="nucleotide sequence ID" value="NZ_JBFNQD010000005.1"/>
</dbReference>
<evidence type="ECO:0000313" key="4">
    <source>
        <dbReference type="Proteomes" id="UP001555786"/>
    </source>
</evidence>
<feature type="region of interest" description="Disordered" evidence="1">
    <location>
        <begin position="82"/>
        <end position="104"/>
    </location>
</feature>
<sequence length="110" mass="11214">MTSFAGFSTRSKIVDDEVPFVGDPAYETLDGPAAIAYRRAGGVFFDILVIASIPAIIALNLLVSPAPHAKDTTGFTSVAAITASSPPPTTPRPISLPSTEAASAPCALAI</sequence>
<comment type="caution">
    <text evidence="3">The sequence shown here is derived from an EMBL/GenBank/DDBJ whole genome shotgun (WGS) entry which is preliminary data.</text>
</comment>
<keyword evidence="2" id="KW-1133">Transmembrane helix</keyword>
<accession>A0ABV3PPP4</accession>
<dbReference type="EMBL" id="JBFNQD010000005">
    <property type="protein sequence ID" value="MEW9307148.1"/>
    <property type="molecule type" value="Genomic_DNA"/>
</dbReference>
<feature type="transmembrane region" description="Helical" evidence="2">
    <location>
        <begin position="43"/>
        <end position="63"/>
    </location>
</feature>
<proteinExistence type="predicted"/>
<keyword evidence="2" id="KW-0472">Membrane</keyword>
<gene>
    <name evidence="3" type="ORF">ABXS05_16465</name>
</gene>
<evidence type="ECO:0000256" key="1">
    <source>
        <dbReference type="SAM" id="MobiDB-lite"/>
    </source>
</evidence>